<evidence type="ECO:0000313" key="3">
    <source>
        <dbReference type="Proteomes" id="UP001343257"/>
    </source>
</evidence>
<reference evidence="2 3" key="1">
    <citation type="submission" date="2023-03" db="EMBL/GenBank/DDBJ databases">
        <title>Bacillus Genome Sequencing.</title>
        <authorList>
            <person name="Dunlap C."/>
        </authorList>
    </citation>
    <scope>NUCLEOTIDE SEQUENCE [LARGE SCALE GENOMIC DNA]</scope>
    <source>
        <strain evidence="2 3">NRS-52</strain>
    </source>
</reference>
<feature type="transmembrane region" description="Helical" evidence="1">
    <location>
        <begin position="188"/>
        <end position="208"/>
    </location>
</feature>
<keyword evidence="1" id="KW-0812">Transmembrane</keyword>
<evidence type="ECO:0000256" key="1">
    <source>
        <dbReference type="SAM" id="Phobius"/>
    </source>
</evidence>
<comment type="caution">
    <text evidence="2">The sequence shown here is derived from an EMBL/GenBank/DDBJ whole genome shotgun (WGS) entry which is preliminary data.</text>
</comment>
<dbReference type="NCBIfam" id="NF038403">
    <property type="entry name" value="perm_prefix_1"/>
    <property type="match status" value="1"/>
</dbReference>
<dbReference type="Proteomes" id="UP001343257">
    <property type="component" value="Unassembled WGS sequence"/>
</dbReference>
<evidence type="ECO:0000313" key="2">
    <source>
        <dbReference type="EMBL" id="MED5020738.1"/>
    </source>
</evidence>
<name>A0ABU6Q0S8_9BACL</name>
<gene>
    <name evidence="2" type="ORF">P9847_26105</name>
</gene>
<feature type="transmembrane region" description="Helical" evidence="1">
    <location>
        <begin position="83"/>
        <end position="100"/>
    </location>
</feature>
<keyword evidence="1" id="KW-0472">Membrane</keyword>
<accession>A0ABU6Q0S8</accession>
<sequence>MNPLQKHVEKLFSGYPPTRQVRELKAEILSNLEAKAADLTAEGMEYAQAVEAAKANITSVEGLLEEQASYDISKYRTAMLQTALLYCLIAWIITIPMRLFRVAENLSLLLPLIALVLGLIYLSVRGAATGDAVKTSRFNHAAAALSRNLAWMIWGLFFLTMTMYTTALHMGSNIWFGRPLHLSGPYQFGVLAANYAWPLVTIIIPLLFSASLRLKIKYEAGSRHVD</sequence>
<dbReference type="EMBL" id="JARTLD010000078">
    <property type="protein sequence ID" value="MED5020738.1"/>
    <property type="molecule type" value="Genomic_DNA"/>
</dbReference>
<organism evidence="2 3">
    <name type="scientific">Paenibacillus chibensis</name>
    <dbReference type="NCBI Taxonomy" id="59846"/>
    <lineage>
        <taxon>Bacteria</taxon>
        <taxon>Bacillati</taxon>
        <taxon>Bacillota</taxon>
        <taxon>Bacilli</taxon>
        <taxon>Bacillales</taxon>
        <taxon>Paenibacillaceae</taxon>
        <taxon>Paenibacillus</taxon>
    </lineage>
</organism>
<keyword evidence="3" id="KW-1185">Reference proteome</keyword>
<keyword evidence="1" id="KW-1133">Transmembrane helix</keyword>
<feature type="transmembrane region" description="Helical" evidence="1">
    <location>
        <begin position="106"/>
        <end position="128"/>
    </location>
</feature>
<protein>
    <submittedName>
        <fullName evidence="2">Permease prefix domain 1-containing protein</fullName>
    </submittedName>
</protein>
<dbReference type="InterPro" id="IPR047928">
    <property type="entry name" value="Perm_prefix_1"/>
</dbReference>
<dbReference type="RefSeq" id="WP_328282169.1">
    <property type="nucleotide sequence ID" value="NZ_JARTLD010000078.1"/>
</dbReference>
<feature type="transmembrane region" description="Helical" evidence="1">
    <location>
        <begin position="149"/>
        <end position="168"/>
    </location>
</feature>
<proteinExistence type="predicted"/>